<name>A0ABC7ZJS3_MYCGT</name>
<evidence type="ECO:0000313" key="2">
    <source>
        <dbReference type="EMBL" id="AFQ04201.1"/>
    </source>
</evidence>
<gene>
    <name evidence="2" type="ORF">CM1_02225</name>
</gene>
<feature type="compositionally biased region" description="Basic and acidic residues" evidence="1">
    <location>
        <begin position="157"/>
        <end position="166"/>
    </location>
</feature>
<organism evidence="2 3">
    <name type="scientific">Mycoplasmoides genitalium M6320</name>
    <dbReference type="NCBI Taxonomy" id="662945"/>
    <lineage>
        <taxon>Bacteria</taxon>
        <taxon>Bacillati</taxon>
        <taxon>Mycoplasmatota</taxon>
        <taxon>Mycoplasmoidales</taxon>
        <taxon>Mycoplasmoidaceae</taxon>
        <taxon>Mycoplasmoides</taxon>
    </lineage>
</organism>
<evidence type="ECO:0000256" key="1">
    <source>
        <dbReference type="SAM" id="MobiDB-lite"/>
    </source>
</evidence>
<dbReference type="EMBL" id="CP003772">
    <property type="protein sequence ID" value="AFQ04201.1"/>
    <property type="molecule type" value="Genomic_DNA"/>
</dbReference>
<proteinExistence type="predicted"/>
<dbReference type="Proteomes" id="UP000005254">
    <property type="component" value="Chromosome"/>
</dbReference>
<evidence type="ECO:0000313" key="3">
    <source>
        <dbReference type="Proteomes" id="UP000005254"/>
    </source>
</evidence>
<dbReference type="KEGG" id="mgx:CM1_02225"/>
<dbReference type="InterPro" id="IPR035325">
    <property type="entry name" value="DUF5385"/>
</dbReference>
<feature type="compositionally biased region" description="Basic residues" evidence="1">
    <location>
        <begin position="146"/>
        <end position="156"/>
    </location>
</feature>
<sequence>MQEKNERGKEIIKTFVAKKPNPLHSKKDRKLFNQEIQAYITSNNLGKSEAKRYKNEQTRLMQRELYCIYFVTKDAKSTEVDDARIIEAEVYQKPTKTKSTPERLIRILGLKNFETEMQWIQPLMVREEKRKEKEEQKKLKLAARELKKKKKKKIKKPKEIRNQKNV</sequence>
<reference evidence="2 3" key="1">
    <citation type="journal article" date="2012" name="J. Bacteriol.">
        <title>Draft Genome Sequences of Four Axenic Mycoplasma genitalium Strains Isolated from Denmark, Japan, and Australia.</title>
        <authorList>
            <person name="McGowin C.L."/>
            <person name="Ma L."/>
            <person name="Jensen J.S."/>
            <person name="Mancuso M.M."/>
            <person name="Hamasuna R."/>
            <person name="Adegboye D."/>
            <person name="Martin D.H."/>
        </authorList>
    </citation>
    <scope>NUCLEOTIDE SEQUENCE [LARGE SCALE GENOMIC DNA]</scope>
    <source>
        <strain evidence="2 3">M6320</strain>
    </source>
</reference>
<protein>
    <submittedName>
        <fullName evidence="2">Uncharacterized protein</fullName>
    </submittedName>
</protein>
<dbReference type="AlphaFoldDB" id="A0ABC7ZJS3"/>
<feature type="region of interest" description="Disordered" evidence="1">
    <location>
        <begin position="145"/>
        <end position="166"/>
    </location>
</feature>
<accession>A0ABC7ZJS3</accession>
<dbReference type="Pfam" id="PF17359">
    <property type="entry name" value="DUF5385"/>
    <property type="match status" value="1"/>
</dbReference>